<evidence type="ECO:0000313" key="1">
    <source>
        <dbReference type="EMBL" id="SHM34331.1"/>
    </source>
</evidence>
<protein>
    <recommendedName>
        <fullName evidence="3">Immunity protein 35</fullName>
    </recommendedName>
</protein>
<dbReference type="AlphaFoldDB" id="A0A1M7I0K9"/>
<sequence>MKEQALIEQVENYLLDSDTNFVKNSVRYVGVRENHVISNEKPKDYYFLNYDAVADENNQYSTQSYFVLIDKISKKISYILGPQSLEKIEDTE</sequence>
<name>A0A1M7I0K9_9FLAO</name>
<accession>A0A1M7I0K9</accession>
<dbReference type="Proteomes" id="UP000184364">
    <property type="component" value="Unassembled WGS sequence"/>
</dbReference>
<proteinExistence type="predicted"/>
<gene>
    <name evidence="1" type="ORF">SAMN05444267_104329</name>
</gene>
<dbReference type="STRING" id="1302687.SAMN05444267_104329"/>
<keyword evidence="2" id="KW-1185">Reference proteome</keyword>
<dbReference type="EMBL" id="FRAV01000043">
    <property type="protein sequence ID" value="SHM34331.1"/>
    <property type="molecule type" value="Genomic_DNA"/>
</dbReference>
<dbReference type="OrthoDB" id="9901508at2"/>
<organism evidence="1 2">
    <name type="scientific">Chryseobacterium polytrichastri</name>
    <dbReference type="NCBI Taxonomy" id="1302687"/>
    <lineage>
        <taxon>Bacteria</taxon>
        <taxon>Pseudomonadati</taxon>
        <taxon>Bacteroidota</taxon>
        <taxon>Flavobacteriia</taxon>
        <taxon>Flavobacteriales</taxon>
        <taxon>Weeksellaceae</taxon>
        <taxon>Chryseobacterium group</taxon>
        <taxon>Chryseobacterium</taxon>
    </lineage>
</organism>
<evidence type="ECO:0008006" key="3">
    <source>
        <dbReference type="Google" id="ProtNLM"/>
    </source>
</evidence>
<reference evidence="2" key="1">
    <citation type="submission" date="2016-11" db="EMBL/GenBank/DDBJ databases">
        <authorList>
            <person name="Varghese N."/>
            <person name="Submissions S."/>
        </authorList>
    </citation>
    <scope>NUCLEOTIDE SEQUENCE [LARGE SCALE GENOMIC DNA]</scope>
    <source>
        <strain evidence="2">DSM 26899</strain>
    </source>
</reference>
<dbReference type="RefSeq" id="WP_073296872.1">
    <property type="nucleotide sequence ID" value="NZ_FRAV01000043.1"/>
</dbReference>
<evidence type="ECO:0000313" key="2">
    <source>
        <dbReference type="Proteomes" id="UP000184364"/>
    </source>
</evidence>